<comment type="caution">
    <text evidence="1">The sequence shown here is derived from an EMBL/GenBank/DDBJ whole genome shotgun (WGS) entry which is preliminary data.</text>
</comment>
<reference evidence="1" key="1">
    <citation type="journal article" date="2014" name="Int. J. Syst. Evol. Microbiol.">
        <title>Complete genome sequence of Corynebacterium casei LMG S-19264T (=DSM 44701T), isolated from a smear-ripened cheese.</title>
        <authorList>
            <consortium name="US DOE Joint Genome Institute (JGI-PGF)"/>
            <person name="Walter F."/>
            <person name="Albersmeier A."/>
            <person name="Kalinowski J."/>
            <person name="Ruckert C."/>
        </authorList>
    </citation>
    <scope>NUCLEOTIDE SEQUENCE</scope>
    <source>
        <strain evidence="1">CCM 7897</strain>
    </source>
</reference>
<name>A0A917FFM1_9HYPH</name>
<dbReference type="Proteomes" id="UP000606044">
    <property type="component" value="Unassembled WGS sequence"/>
</dbReference>
<accession>A0A917FFM1</accession>
<dbReference type="EMBL" id="BMCT01000008">
    <property type="protein sequence ID" value="GGF80184.1"/>
    <property type="molecule type" value="Genomic_DNA"/>
</dbReference>
<evidence type="ECO:0000313" key="1">
    <source>
        <dbReference type="EMBL" id="GGF80184.1"/>
    </source>
</evidence>
<sequence length="352" mass="39782">MLITTFGPPSGFTQCCVFLMRQLTDEMLSEVDYMVAGELAQLKEAWANRRQPHVFFFADCPERALVEVFMKLQAPSVAFLESPNDITGYVVRERGMAWTWAVRLTHQCLIAIGDLIASDNLLVLRREYELTLGEFFRAIALQFQMDISDHQLAAIMRRADLDGDFTLDSPLEEVLLARWPHARPSERALEGLSRPDADVIRAVNAGLKPIMAGRRLEQIDWPQEMFIAGDPPNDILLGTIEMLGPARCICYGPYLNLPMGSWTVSLEIEVRENFSGNHFDIDIFHGEVIALEHFAVPVQGRFQLSAHFDVRDPREPIQLRIIMREGAIEGLLDVRSAVVLADEETSVRRASE</sequence>
<reference evidence="1" key="2">
    <citation type="submission" date="2020-09" db="EMBL/GenBank/DDBJ databases">
        <authorList>
            <person name="Sun Q."/>
            <person name="Sedlacek I."/>
        </authorList>
    </citation>
    <scope>NUCLEOTIDE SEQUENCE</scope>
    <source>
        <strain evidence="1">CCM 7897</strain>
    </source>
</reference>
<dbReference type="RefSeq" id="WP_188582882.1">
    <property type="nucleotide sequence ID" value="NZ_BMCT01000008.1"/>
</dbReference>
<keyword evidence="2" id="KW-1185">Reference proteome</keyword>
<proteinExistence type="predicted"/>
<gene>
    <name evidence="1" type="ORF">GCM10007301_45400</name>
</gene>
<protein>
    <submittedName>
        <fullName evidence="1">Uncharacterized protein</fullName>
    </submittedName>
</protein>
<dbReference type="AlphaFoldDB" id="A0A917FFM1"/>
<organism evidence="1 2">
    <name type="scientific">Azorhizobium oxalatiphilum</name>
    <dbReference type="NCBI Taxonomy" id="980631"/>
    <lineage>
        <taxon>Bacteria</taxon>
        <taxon>Pseudomonadati</taxon>
        <taxon>Pseudomonadota</taxon>
        <taxon>Alphaproteobacteria</taxon>
        <taxon>Hyphomicrobiales</taxon>
        <taxon>Xanthobacteraceae</taxon>
        <taxon>Azorhizobium</taxon>
    </lineage>
</organism>
<evidence type="ECO:0000313" key="2">
    <source>
        <dbReference type="Proteomes" id="UP000606044"/>
    </source>
</evidence>